<evidence type="ECO:0000313" key="2">
    <source>
        <dbReference type="Proteomes" id="UP000219494"/>
    </source>
</evidence>
<sequence length="129" mass="14782">MANASFDRDRADALIQDLGREIVRSPEFADQQWSAIAVVIDLDRQERMYGYRYWDAAEWDAAIPSFDTLDVGTELRGAMRVPGQEPWKKCLVQISRATGRVDIDFDYDGDKWAPDIKDPKRFALSLRPA</sequence>
<proteinExistence type="predicted"/>
<dbReference type="OrthoDB" id="7692537at2"/>
<gene>
    <name evidence="1" type="ORF">SAMN06297144_0194</name>
</gene>
<reference evidence="1 2" key="1">
    <citation type="submission" date="2017-07" db="EMBL/GenBank/DDBJ databases">
        <authorList>
            <person name="Sun Z.S."/>
            <person name="Albrecht U."/>
            <person name="Echele G."/>
            <person name="Lee C.C."/>
        </authorList>
    </citation>
    <scope>NUCLEOTIDE SEQUENCE [LARGE SCALE GENOMIC DNA]</scope>
    <source>
        <strain evidence="1 2">CGMCC 1.12672</strain>
    </source>
</reference>
<keyword evidence="2" id="KW-1185">Reference proteome</keyword>
<dbReference type="RefSeq" id="WP_097062170.1">
    <property type="nucleotide sequence ID" value="NZ_OBMI01000001.1"/>
</dbReference>
<evidence type="ECO:0000313" key="1">
    <source>
        <dbReference type="EMBL" id="SOB78746.1"/>
    </source>
</evidence>
<name>A0A285QA94_9SPHN</name>
<dbReference type="Proteomes" id="UP000219494">
    <property type="component" value="Unassembled WGS sequence"/>
</dbReference>
<dbReference type="SUPFAM" id="SSF160424">
    <property type="entry name" value="BH3703-like"/>
    <property type="match status" value="1"/>
</dbReference>
<dbReference type="InterPro" id="IPR036170">
    <property type="entry name" value="YezG-like_sf"/>
</dbReference>
<evidence type="ECO:0008006" key="3">
    <source>
        <dbReference type="Google" id="ProtNLM"/>
    </source>
</evidence>
<organism evidence="1 2">
    <name type="scientific">Sphingomonas guangdongensis</name>
    <dbReference type="NCBI Taxonomy" id="1141890"/>
    <lineage>
        <taxon>Bacteria</taxon>
        <taxon>Pseudomonadati</taxon>
        <taxon>Pseudomonadota</taxon>
        <taxon>Alphaproteobacteria</taxon>
        <taxon>Sphingomonadales</taxon>
        <taxon>Sphingomonadaceae</taxon>
        <taxon>Sphingomonas</taxon>
    </lineage>
</organism>
<dbReference type="AlphaFoldDB" id="A0A285QA94"/>
<protein>
    <recommendedName>
        <fullName evidence="3">DUF600 family protein</fullName>
    </recommendedName>
</protein>
<dbReference type="EMBL" id="OBMI01000001">
    <property type="protein sequence ID" value="SOB78746.1"/>
    <property type="molecule type" value="Genomic_DNA"/>
</dbReference>
<accession>A0A285QA94</accession>